<comment type="caution">
    <text evidence="1">The sequence shown here is derived from an EMBL/GenBank/DDBJ whole genome shotgun (WGS) entry which is preliminary data.</text>
</comment>
<protein>
    <submittedName>
        <fullName evidence="1">Uncharacterized protein</fullName>
    </submittedName>
</protein>
<reference evidence="1 2" key="1">
    <citation type="submission" date="2016-03" db="EMBL/GenBank/DDBJ databases">
        <title>Whole genome sequencing of Grifola frondosa 9006-11.</title>
        <authorList>
            <person name="Min B."/>
            <person name="Park H."/>
            <person name="Kim J.-G."/>
            <person name="Cho H."/>
            <person name="Oh Y.-L."/>
            <person name="Kong W.-S."/>
            <person name="Choi I.-G."/>
        </authorList>
    </citation>
    <scope>NUCLEOTIDE SEQUENCE [LARGE SCALE GENOMIC DNA]</scope>
    <source>
        <strain evidence="1 2">9006-11</strain>
    </source>
</reference>
<evidence type="ECO:0000313" key="2">
    <source>
        <dbReference type="Proteomes" id="UP000092993"/>
    </source>
</evidence>
<accession>A0A1C7MI76</accession>
<evidence type="ECO:0000313" key="1">
    <source>
        <dbReference type="EMBL" id="OBZ76540.1"/>
    </source>
</evidence>
<keyword evidence="2" id="KW-1185">Reference proteome</keyword>
<organism evidence="1 2">
    <name type="scientific">Grifola frondosa</name>
    <name type="common">Maitake</name>
    <name type="synonym">Polyporus frondosus</name>
    <dbReference type="NCBI Taxonomy" id="5627"/>
    <lineage>
        <taxon>Eukaryota</taxon>
        <taxon>Fungi</taxon>
        <taxon>Dikarya</taxon>
        <taxon>Basidiomycota</taxon>
        <taxon>Agaricomycotina</taxon>
        <taxon>Agaricomycetes</taxon>
        <taxon>Polyporales</taxon>
        <taxon>Grifolaceae</taxon>
        <taxon>Grifola</taxon>
    </lineage>
</organism>
<name>A0A1C7MI76_GRIFR</name>
<sequence>MANLREFLLLPKLPSKDFLSKEAYDFIQRDIYVDVSTVLISNFDWNFVYADVLAWPSTSRTSVILPDGGAISLYTRQFTSDTPVTLEISARSQDEAKLIVYASFLDQPISFTTPTATKITPLDLGAGAVIKLRTGPPASDLLHITTYRTLMGIASFPSCLLDSIASHRSSSGCPPVSLRLSRSMNMARCLSLGLIAFYH</sequence>
<dbReference type="Proteomes" id="UP000092993">
    <property type="component" value="Unassembled WGS sequence"/>
</dbReference>
<dbReference type="EMBL" id="LUGG01000003">
    <property type="protein sequence ID" value="OBZ76540.1"/>
    <property type="molecule type" value="Genomic_DNA"/>
</dbReference>
<dbReference type="AlphaFoldDB" id="A0A1C7MI76"/>
<gene>
    <name evidence="1" type="ORF">A0H81_03147</name>
</gene>
<proteinExistence type="predicted"/>
<dbReference type="OrthoDB" id="3509531at2759"/>